<feature type="compositionally biased region" description="Polar residues" evidence="1">
    <location>
        <begin position="50"/>
        <end position="60"/>
    </location>
</feature>
<dbReference type="EMBL" id="KV005676">
    <property type="protein sequence ID" value="KZV33789.1"/>
    <property type="molecule type" value="Genomic_DNA"/>
</dbReference>
<evidence type="ECO:0000313" key="3">
    <source>
        <dbReference type="Proteomes" id="UP000250235"/>
    </source>
</evidence>
<gene>
    <name evidence="2" type="ORF">F511_16395</name>
</gene>
<evidence type="ECO:0000313" key="2">
    <source>
        <dbReference type="EMBL" id="KZV33789.1"/>
    </source>
</evidence>
<organism evidence="2 3">
    <name type="scientific">Dorcoceras hygrometricum</name>
    <dbReference type="NCBI Taxonomy" id="472368"/>
    <lineage>
        <taxon>Eukaryota</taxon>
        <taxon>Viridiplantae</taxon>
        <taxon>Streptophyta</taxon>
        <taxon>Embryophyta</taxon>
        <taxon>Tracheophyta</taxon>
        <taxon>Spermatophyta</taxon>
        <taxon>Magnoliopsida</taxon>
        <taxon>eudicotyledons</taxon>
        <taxon>Gunneridae</taxon>
        <taxon>Pentapetalae</taxon>
        <taxon>asterids</taxon>
        <taxon>lamiids</taxon>
        <taxon>Lamiales</taxon>
        <taxon>Gesneriaceae</taxon>
        <taxon>Didymocarpoideae</taxon>
        <taxon>Trichosporeae</taxon>
        <taxon>Loxocarpinae</taxon>
        <taxon>Dorcoceras</taxon>
    </lineage>
</organism>
<sequence>MVVIHSSQHAVPEARTEQLNPVVAQAHESVVAIHSSHSGNNQNSREERSTVASRSSSNDAITAIRRDPLALPSGPITRGRSKKFKEALHELVLSTQEMFKEEGNPTHEKLVGGLRDYIVKIIQVQD</sequence>
<dbReference type="AlphaFoldDB" id="A0A2Z7BK91"/>
<evidence type="ECO:0000256" key="1">
    <source>
        <dbReference type="SAM" id="MobiDB-lite"/>
    </source>
</evidence>
<proteinExistence type="predicted"/>
<protein>
    <submittedName>
        <fullName evidence="2">Uncharacterized protein</fullName>
    </submittedName>
</protein>
<accession>A0A2Z7BK91</accession>
<keyword evidence="3" id="KW-1185">Reference proteome</keyword>
<dbReference type="Proteomes" id="UP000250235">
    <property type="component" value="Unassembled WGS sequence"/>
</dbReference>
<name>A0A2Z7BK91_9LAMI</name>
<feature type="region of interest" description="Disordered" evidence="1">
    <location>
        <begin position="33"/>
        <end position="80"/>
    </location>
</feature>
<reference evidence="2 3" key="1">
    <citation type="journal article" date="2015" name="Proc. Natl. Acad. Sci. U.S.A.">
        <title>The resurrection genome of Boea hygrometrica: A blueprint for survival of dehydration.</title>
        <authorList>
            <person name="Xiao L."/>
            <person name="Yang G."/>
            <person name="Zhang L."/>
            <person name="Yang X."/>
            <person name="Zhao S."/>
            <person name="Ji Z."/>
            <person name="Zhou Q."/>
            <person name="Hu M."/>
            <person name="Wang Y."/>
            <person name="Chen M."/>
            <person name="Xu Y."/>
            <person name="Jin H."/>
            <person name="Xiao X."/>
            <person name="Hu G."/>
            <person name="Bao F."/>
            <person name="Hu Y."/>
            <person name="Wan P."/>
            <person name="Li L."/>
            <person name="Deng X."/>
            <person name="Kuang T."/>
            <person name="Xiang C."/>
            <person name="Zhu J.K."/>
            <person name="Oliver M.J."/>
            <person name="He Y."/>
        </authorList>
    </citation>
    <scope>NUCLEOTIDE SEQUENCE [LARGE SCALE GENOMIC DNA]</scope>
    <source>
        <strain evidence="3">cv. XS01</strain>
    </source>
</reference>